<proteinExistence type="predicted"/>
<accession>A0A8H8P8S5</accession>
<organism evidence="1 2">
    <name type="scientific">Rhizoctonia solani</name>
    <dbReference type="NCBI Taxonomy" id="456999"/>
    <lineage>
        <taxon>Eukaryota</taxon>
        <taxon>Fungi</taxon>
        <taxon>Dikarya</taxon>
        <taxon>Basidiomycota</taxon>
        <taxon>Agaricomycotina</taxon>
        <taxon>Agaricomycetes</taxon>
        <taxon>Cantharellales</taxon>
        <taxon>Ceratobasidiaceae</taxon>
        <taxon>Rhizoctonia</taxon>
    </lineage>
</organism>
<sequence>MSPVPLTTVVPSRHALLRLVVSTFRWSTISINGRSASTPTDCRSHPPYDPSITADAGFSSTNRCVPQSPLKHSFRESPQFNTPRYTSVLGMLVSTIHIRVNLLQTTRPARGLRKISRPVNKPIGTSHLKTKLRNGYGIYTSREHAFTSKIARV</sequence>
<dbReference type="KEGG" id="rsx:RhiXN_01965"/>
<dbReference type="GeneID" id="67024247"/>
<dbReference type="Proteomes" id="UP000650533">
    <property type="component" value="Chromosome 16"/>
</dbReference>
<evidence type="ECO:0000313" key="2">
    <source>
        <dbReference type="Proteomes" id="UP000650533"/>
    </source>
</evidence>
<name>A0A8H8P8S5_9AGAM</name>
<reference evidence="1" key="1">
    <citation type="submission" date="2020-05" db="EMBL/GenBank/DDBJ databases">
        <title>Evolutionary and genomic comparisons of hybrid uninucleate and nonhybrid Rhizoctonia fungi.</title>
        <authorList>
            <person name="Li C."/>
            <person name="Chen X."/>
        </authorList>
    </citation>
    <scope>NUCLEOTIDE SEQUENCE</scope>
    <source>
        <strain evidence="1">AG-1 IA</strain>
    </source>
</reference>
<dbReference type="EMBL" id="CP059673">
    <property type="protein sequence ID" value="QRW27370.1"/>
    <property type="molecule type" value="Genomic_DNA"/>
</dbReference>
<protein>
    <submittedName>
        <fullName evidence="1">Uncharacterized protein</fullName>
    </submittedName>
</protein>
<evidence type="ECO:0000313" key="1">
    <source>
        <dbReference type="EMBL" id="QRW27370.1"/>
    </source>
</evidence>
<dbReference type="RefSeq" id="XP_043187607.1">
    <property type="nucleotide sequence ID" value="XM_043321784.1"/>
</dbReference>
<gene>
    <name evidence="1" type="ORF">RhiXN_01965</name>
</gene>
<dbReference type="AlphaFoldDB" id="A0A8H8P8S5"/>